<dbReference type="InterPro" id="IPR036390">
    <property type="entry name" value="WH_DNA-bd_sf"/>
</dbReference>
<dbReference type="PANTHER" id="PTHR42756:SF1">
    <property type="entry name" value="TRANSCRIPTIONAL REPRESSOR OF EMRAB OPERON"/>
    <property type="match status" value="1"/>
</dbReference>
<keyword evidence="2" id="KW-0238">DNA-binding</keyword>
<dbReference type="STRING" id="1121307.CLCY_4c02390"/>
<evidence type="ECO:0000256" key="1">
    <source>
        <dbReference type="ARBA" id="ARBA00023015"/>
    </source>
</evidence>
<evidence type="ECO:0000259" key="4">
    <source>
        <dbReference type="PROSITE" id="PS50995"/>
    </source>
</evidence>
<keyword evidence="1" id="KW-0805">Transcription regulation</keyword>
<dbReference type="PROSITE" id="PS50995">
    <property type="entry name" value="HTH_MARR_2"/>
    <property type="match status" value="1"/>
</dbReference>
<name>A0A0J8G3H5_CLOCY</name>
<organism evidence="5 6">
    <name type="scientific">Clostridium cylindrosporum DSM 605</name>
    <dbReference type="NCBI Taxonomy" id="1121307"/>
    <lineage>
        <taxon>Bacteria</taxon>
        <taxon>Bacillati</taxon>
        <taxon>Bacillota</taxon>
        <taxon>Clostridia</taxon>
        <taxon>Eubacteriales</taxon>
        <taxon>Clostridiaceae</taxon>
        <taxon>Clostridium</taxon>
    </lineage>
</organism>
<dbReference type="Gene3D" id="1.10.10.10">
    <property type="entry name" value="Winged helix-like DNA-binding domain superfamily/Winged helix DNA-binding domain"/>
    <property type="match status" value="1"/>
</dbReference>
<dbReference type="EMBL" id="LFVU01000024">
    <property type="protein sequence ID" value="KMT22266.1"/>
    <property type="molecule type" value="Genomic_DNA"/>
</dbReference>
<dbReference type="InterPro" id="IPR036388">
    <property type="entry name" value="WH-like_DNA-bd_sf"/>
</dbReference>
<feature type="domain" description="HTH marR-type" evidence="4">
    <location>
        <begin position="10"/>
        <end position="146"/>
    </location>
</feature>
<reference evidence="5 6" key="1">
    <citation type="submission" date="2015-06" db="EMBL/GenBank/DDBJ databases">
        <title>Draft genome sequence of the purine-degrading Clostridium cylindrosporum HC-1 (DSM 605).</title>
        <authorList>
            <person name="Poehlein A."/>
            <person name="Schiel-Bengelsdorf B."/>
            <person name="Bengelsdorf F."/>
            <person name="Daniel R."/>
            <person name="Duerre P."/>
        </authorList>
    </citation>
    <scope>NUCLEOTIDE SEQUENCE [LARGE SCALE GENOMIC DNA]</scope>
    <source>
        <strain evidence="5 6">DSM 605</strain>
    </source>
</reference>
<sequence length="146" mass="16984">MDGIDLNKISDELFDLIIQFHKKTFHQEDIIKCSPIPPSHFKVIFFLAHHGSSSVSRIGQNLNISKPNMTPIIDSLVQNDYVRRFEDPKDRRKIRIELTNKAYELLHEKKKRMTSKLCDQISALSDEDIRILDESIKNLSNIIPKL</sequence>
<dbReference type="AlphaFoldDB" id="A0A0J8G3H5"/>
<gene>
    <name evidence="5" type="ORF">CLCY_4c02390</name>
</gene>
<dbReference type="Proteomes" id="UP000036756">
    <property type="component" value="Unassembled WGS sequence"/>
</dbReference>
<dbReference type="GO" id="GO:0003700">
    <property type="term" value="F:DNA-binding transcription factor activity"/>
    <property type="evidence" value="ECO:0007669"/>
    <property type="project" value="InterPro"/>
</dbReference>
<evidence type="ECO:0000313" key="5">
    <source>
        <dbReference type="EMBL" id="KMT22266.1"/>
    </source>
</evidence>
<dbReference type="PRINTS" id="PR00598">
    <property type="entry name" value="HTHMARR"/>
</dbReference>
<dbReference type="PATRIC" id="fig|1121307.3.peg.1895"/>
<evidence type="ECO:0000313" key="6">
    <source>
        <dbReference type="Proteomes" id="UP000036756"/>
    </source>
</evidence>
<keyword evidence="6" id="KW-1185">Reference proteome</keyword>
<comment type="caution">
    <text evidence="5">The sequence shown here is derived from an EMBL/GenBank/DDBJ whole genome shotgun (WGS) entry which is preliminary data.</text>
</comment>
<dbReference type="Pfam" id="PF01047">
    <property type="entry name" value="MarR"/>
    <property type="match status" value="1"/>
</dbReference>
<dbReference type="InterPro" id="IPR000835">
    <property type="entry name" value="HTH_MarR-typ"/>
</dbReference>
<protein>
    <submittedName>
        <fullName evidence="5">MarR family protein</fullName>
    </submittedName>
</protein>
<dbReference type="SUPFAM" id="SSF46785">
    <property type="entry name" value="Winged helix' DNA-binding domain"/>
    <property type="match status" value="1"/>
</dbReference>
<evidence type="ECO:0000256" key="3">
    <source>
        <dbReference type="ARBA" id="ARBA00023163"/>
    </source>
</evidence>
<dbReference type="PANTHER" id="PTHR42756">
    <property type="entry name" value="TRANSCRIPTIONAL REGULATOR, MARR"/>
    <property type="match status" value="1"/>
</dbReference>
<proteinExistence type="predicted"/>
<dbReference type="RefSeq" id="WP_048570348.1">
    <property type="nucleotide sequence ID" value="NZ_LFVU01000024.1"/>
</dbReference>
<keyword evidence="3" id="KW-0804">Transcription</keyword>
<dbReference type="GO" id="GO:0003677">
    <property type="term" value="F:DNA binding"/>
    <property type="evidence" value="ECO:0007669"/>
    <property type="project" value="UniProtKB-KW"/>
</dbReference>
<dbReference type="SMART" id="SM00347">
    <property type="entry name" value="HTH_MARR"/>
    <property type="match status" value="1"/>
</dbReference>
<evidence type="ECO:0000256" key="2">
    <source>
        <dbReference type="ARBA" id="ARBA00023125"/>
    </source>
</evidence>
<accession>A0A0J8G3H5</accession>